<comment type="subunit">
    <text evidence="7">Monomer. Binds directly to the core enzyme of the DNA-dependent RNA polymerase and to nascent RNA.</text>
</comment>
<dbReference type="GO" id="GO:0003700">
    <property type="term" value="F:DNA-binding transcription factor activity"/>
    <property type="evidence" value="ECO:0007669"/>
    <property type="project" value="InterPro"/>
</dbReference>
<dbReference type="SUPFAM" id="SSF54814">
    <property type="entry name" value="Prokaryotic type KH domain (KH-domain type II)"/>
    <property type="match status" value="2"/>
</dbReference>
<organism evidence="11 12">
    <name type="scientific">Eiseniibacteriota bacterium</name>
    <dbReference type="NCBI Taxonomy" id="2212470"/>
    <lineage>
        <taxon>Bacteria</taxon>
        <taxon>Candidatus Eiseniibacteriota</taxon>
    </lineage>
</organism>
<dbReference type="InterPro" id="IPR015946">
    <property type="entry name" value="KH_dom-like_a/b"/>
</dbReference>
<dbReference type="PANTHER" id="PTHR22648">
    <property type="entry name" value="TRANSCRIPTION TERMINATION FACTOR NUSA"/>
    <property type="match status" value="1"/>
</dbReference>
<dbReference type="PROSITE" id="PS50126">
    <property type="entry name" value="S1"/>
    <property type="match status" value="1"/>
</dbReference>
<keyword evidence="1 7" id="KW-0806">Transcription termination</keyword>
<keyword evidence="4 7" id="KW-0694">RNA-binding</keyword>
<dbReference type="Pfam" id="PF14520">
    <property type="entry name" value="HHH_5"/>
    <property type="match status" value="1"/>
</dbReference>
<evidence type="ECO:0000256" key="5">
    <source>
        <dbReference type="ARBA" id="ARBA00023015"/>
    </source>
</evidence>
<dbReference type="GO" id="GO:0000166">
    <property type="term" value="F:nucleotide binding"/>
    <property type="evidence" value="ECO:0007669"/>
    <property type="project" value="InterPro"/>
</dbReference>
<evidence type="ECO:0000256" key="9">
    <source>
        <dbReference type="SAM" id="MobiDB-lite"/>
    </source>
</evidence>
<evidence type="ECO:0000256" key="8">
    <source>
        <dbReference type="SAM" id="Coils"/>
    </source>
</evidence>
<dbReference type="SUPFAM" id="SSF50249">
    <property type="entry name" value="Nucleic acid-binding proteins"/>
    <property type="match status" value="1"/>
</dbReference>
<dbReference type="InterPro" id="IPR009019">
    <property type="entry name" value="KH_sf_prok-type"/>
</dbReference>
<dbReference type="InterPro" id="IPR030842">
    <property type="entry name" value="TF_NusA_bacterial"/>
</dbReference>
<dbReference type="GO" id="GO:0006353">
    <property type="term" value="P:DNA-templated transcription termination"/>
    <property type="evidence" value="ECO:0007669"/>
    <property type="project" value="UniProtKB-UniRule"/>
</dbReference>
<dbReference type="Pfam" id="PF08529">
    <property type="entry name" value="NusA_N"/>
    <property type="match status" value="1"/>
</dbReference>
<feature type="compositionally biased region" description="Acidic residues" evidence="9">
    <location>
        <begin position="479"/>
        <end position="510"/>
    </location>
</feature>
<dbReference type="AlphaFoldDB" id="A0A948RTJ2"/>
<comment type="subcellular location">
    <subcellularLocation>
        <location evidence="7">Cytoplasm</location>
    </subcellularLocation>
</comment>
<dbReference type="SUPFAM" id="SSF69705">
    <property type="entry name" value="Transcription factor NusA, N-terminal domain"/>
    <property type="match status" value="1"/>
</dbReference>
<protein>
    <recommendedName>
        <fullName evidence="7">Transcription termination/antitermination protein NusA</fullName>
    </recommendedName>
</protein>
<evidence type="ECO:0000256" key="4">
    <source>
        <dbReference type="ARBA" id="ARBA00022884"/>
    </source>
</evidence>
<dbReference type="PANTHER" id="PTHR22648:SF0">
    <property type="entry name" value="TRANSCRIPTION TERMINATION_ANTITERMINATION PROTEIN NUSA"/>
    <property type="match status" value="1"/>
</dbReference>
<proteinExistence type="inferred from homology"/>
<evidence type="ECO:0000313" key="11">
    <source>
        <dbReference type="EMBL" id="MBU2690615.1"/>
    </source>
</evidence>
<keyword evidence="2 7" id="KW-0963">Cytoplasm</keyword>
<reference evidence="11" key="1">
    <citation type="submission" date="2021-05" db="EMBL/GenBank/DDBJ databases">
        <title>Energy efficiency and biological interactions define the core microbiome of deep oligotrophic groundwater.</title>
        <authorList>
            <person name="Mehrshad M."/>
            <person name="Lopez-Fernandez M."/>
            <person name="Bell E."/>
            <person name="Bernier-Latmani R."/>
            <person name="Bertilsson S."/>
            <person name="Dopson M."/>
        </authorList>
    </citation>
    <scope>NUCLEOTIDE SEQUENCE</scope>
    <source>
        <strain evidence="11">Modern_marine.mb.64</strain>
    </source>
</reference>
<dbReference type="HAMAP" id="MF_00945_B">
    <property type="entry name" value="NusA_B"/>
    <property type="match status" value="1"/>
</dbReference>
<dbReference type="InterPro" id="IPR025249">
    <property type="entry name" value="TF_NusA_KH_1st"/>
</dbReference>
<dbReference type="SUPFAM" id="SSF47794">
    <property type="entry name" value="Rad51 N-terminal domain-like"/>
    <property type="match status" value="1"/>
</dbReference>
<dbReference type="NCBIfam" id="TIGR01953">
    <property type="entry name" value="NusA"/>
    <property type="match status" value="1"/>
</dbReference>
<dbReference type="Gene3D" id="3.30.300.20">
    <property type="match status" value="2"/>
</dbReference>
<evidence type="ECO:0000256" key="2">
    <source>
        <dbReference type="ARBA" id="ARBA00022490"/>
    </source>
</evidence>
<dbReference type="CDD" id="cd02134">
    <property type="entry name" value="KH-II_NusA_rpt1"/>
    <property type="match status" value="1"/>
</dbReference>
<dbReference type="GO" id="GO:0006281">
    <property type="term" value="P:DNA repair"/>
    <property type="evidence" value="ECO:0007669"/>
    <property type="project" value="InterPro"/>
</dbReference>
<evidence type="ECO:0000259" key="10">
    <source>
        <dbReference type="PROSITE" id="PS50126"/>
    </source>
</evidence>
<name>A0A948RTJ2_UNCEI</name>
<dbReference type="Gene3D" id="2.40.50.140">
    <property type="entry name" value="Nucleic acid-binding proteins"/>
    <property type="match status" value="1"/>
</dbReference>
<keyword evidence="5 7" id="KW-0805">Transcription regulation</keyword>
<dbReference type="GO" id="GO:0003677">
    <property type="term" value="F:DNA binding"/>
    <property type="evidence" value="ECO:0007669"/>
    <property type="project" value="InterPro"/>
</dbReference>
<evidence type="ECO:0000256" key="1">
    <source>
        <dbReference type="ARBA" id="ARBA00022472"/>
    </source>
</evidence>
<dbReference type="CDD" id="cd22529">
    <property type="entry name" value="KH-II_NusA_rpt2"/>
    <property type="match status" value="1"/>
</dbReference>
<keyword evidence="6 7" id="KW-0804">Transcription</keyword>
<sequence>MSSEMLDALEIIAKEKGVDRDYLLETLQEGLLGVAEKRFRKAVHVEVDVDPITGSIRIIVHKRVTEVALDLTCEIDLEDARMIRSGVSEGDVVPVEVSLDDFGRNAVSAVKQALVQRVREKERALVHDEYYAKIGTILSGTVQQVDRGSIIFKVARTEGIVPSAENIRRDRPKIGDHLRALLVDVDRNARGPQLILSRTRPEFVLKLFEQEVPEIFERVVEIRGIAREPGSRTKVAVVSHDERVDPVGACVGVKGSRVQNIVKELGGERVDIVPYSSDAVVFVSRALSPARVLDVKWDEETKCVRAVIPDDQLALAMGRGAQNVKLAHQLTGFTIHLISQRQAEAMRDRSGQTDIDLDQLTKELGPKLVEKLIREGKETLQDVMATPVEEFMEIPGIGEKTAQKLLTLAAHLLEEKARQLQEEAEEEGAADDGADVEEAMEEVDLPGALIVDQAGVTPVSSNELEEGDLSGEVPKAGDSDDDVEDSETEGDAEENSDELDQEDEDSPKTD</sequence>
<dbReference type="Proteomes" id="UP000777784">
    <property type="component" value="Unassembled WGS sequence"/>
</dbReference>
<evidence type="ECO:0000256" key="3">
    <source>
        <dbReference type="ARBA" id="ARBA00022814"/>
    </source>
</evidence>
<dbReference type="InterPro" id="IPR010213">
    <property type="entry name" value="TF_NusA"/>
</dbReference>
<feature type="domain" description="S1 motif" evidence="10">
    <location>
        <begin position="135"/>
        <end position="199"/>
    </location>
</feature>
<feature type="coiled-coil region" evidence="8">
    <location>
        <begin position="403"/>
        <end position="430"/>
    </location>
</feature>
<dbReference type="InterPro" id="IPR010995">
    <property type="entry name" value="DNA_repair_Rad51/TF_NusA_a-hlx"/>
</dbReference>
<dbReference type="Pfam" id="PF13184">
    <property type="entry name" value="KH_NusA_1st"/>
    <property type="match status" value="1"/>
</dbReference>
<comment type="caution">
    <text evidence="11">The sequence shown here is derived from an EMBL/GenBank/DDBJ whole genome shotgun (WGS) entry which is preliminary data.</text>
</comment>
<evidence type="ECO:0000256" key="6">
    <source>
        <dbReference type="ARBA" id="ARBA00023163"/>
    </source>
</evidence>
<dbReference type="InterPro" id="IPR003583">
    <property type="entry name" value="Hlx-hairpin-Hlx_DNA-bd_motif"/>
</dbReference>
<dbReference type="InterPro" id="IPR003029">
    <property type="entry name" value="S1_domain"/>
</dbReference>
<dbReference type="GO" id="GO:0031564">
    <property type="term" value="P:transcription antitermination"/>
    <property type="evidence" value="ECO:0007669"/>
    <property type="project" value="UniProtKB-UniRule"/>
</dbReference>
<dbReference type="InterPro" id="IPR012340">
    <property type="entry name" value="NA-bd_OB-fold"/>
</dbReference>
<comment type="similarity">
    <text evidence="7">Belongs to the NusA family.</text>
</comment>
<dbReference type="InterPro" id="IPR058582">
    <property type="entry name" value="KH_NusA_2nd"/>
</dbReference>
<dbReference type="SMART" id="SM00316">
    <property type="entry name" value="S1"/>
    <property type="match status" value="1"/>
</dbReference>
<dbReference type="FunFam" id="3.30.300.20:FF:000002">
    <property type="entry name" value="Transcription termination/antitermination protein NusA"/>
    <property type="match status" value="1"/>
</dbReference>
<keyword evidence="3 7" id="KW-0889">Transcription antitermination</keyword>
<dbReference type="Gene3D" id="1.10.150.20">
    <property type="entry name" value="5' to 3' exonuclease, C-terminal subdomain"/>
    <property type="match status" value="1"/>
</dbReference>
<keyword evidence="8" id="KW-0175">Coiled coil</keyword>
<dbReference type="CDD" id="cd04455">
    <property type="entry name" value="S1_NusA"/>
    <property type="match status" value="1"/>
</dbReference>
<gene>
    <name evidence="7 11" type="primary">nusA</name>
    <name evidence="11" type="ORF">KJ970_06765</name>
</gene>
<dbReference type="SMART" id="SM00278">
    <property type="entry name" value="HhH1"/>
    <property type="match status" value="2"/>
</dbReference>
<comment type="function">
    <text evidence="7">Participates in both transcription termination and antitermination.</text>
</comment>
<dbReference type="InterPro" id="IPR013735">
    <property type="entry name" value="TF_NusA_N"/>
</dbReference>
<dbReference type="EMBL" id="JAHJDP010000032">
    <property type="protein sequence ID" value="MBU2690615.1"/>
    <property type="molecule type" value="Genomic_DNA"/>
</dbReference>
<dbReference type="Pfam" id="PF26594">
    <property type="entry name" value="KH_NusA_2nd"/>
    <property type="match status" value="1"/>
</dbReference>
<dbReference type="GO" id="GO:0005829">
    <property type="term" value="C:cytosol"/>
    <property type="evidence" value="ECO:0007669"/>
    <property type="project" value="TreeGrafter"/>
</dbReference>
<dbReference type="GO" id="GO:0003723">
    <property type="term" value="F:RNA binding"/>
    <property type="evidence" value="ECO:0007669"/>
    <property type="project" value="UniProtKB-UniRule"/>
</dbReference>
<evidence type="ECO:0000256" key="7">
    <source>
        <dbReference type="HAMAP-Rule" id="MF_00945"/>
    </source>
</evidence>
<dbReference type="InterPro" id="IPR036555">
    <property type="entry name" value="NusA_N_sf"/>
</dbReference>
<accession>A0A948RTJ2</accession>
<feature type="region of interest" description="Disordered" evidence="9">
    <location>
        <begin position="443"/>
        <end position="510"/>
    </location>
</feature>
<evidence type="ECO:0000313" key="12">
    <source>
        <dbReference type="Proteomes" id="UP000777784"/>
    </source>
</evidence>
<dbReference type="Gene3D" id="3.30.1480.10">
    <property type="entry name" value="NusA, N-terminal domain"/>
    <property type="match status" value="1"/>
</dbReference>